<name>A0AA89C7F1_PINIB</name>
<feature type="domain" description="VWFA" evidence="2">
    <location>
        <begin position="287"/>
        <end position="485"/>
    </location>
</feature>
<feature type="compositionally biased region" description="Basic and acidic residues" evidence="1">
    <location>
        <begin position="52"/>
        <end position="63"/>
    </location>
</feature>
<reference evidence="3" key="1">
    <citation type="submission" date="2019-08" db="EMBL/GenBank/DDBJ databases">
        <title>The improved chromosome-level genome for the pearl oyster Pinctada fucata martensii using PacBio sequencing and Hi-C.</title>
        <authorList>
            <person name="Zheng Z."/>
        </authorList>
    </citation>
    <scope>NUCLEOTIDE SEQUENCE</scope>
    <source>
        <strain evidence="3">ZZ-2019</strain>
        <tissue evidence="3">Adductor muscle</tissue>
    </source>
</reference>
<feature type="compositionally biased region" description="Basic residues" evidence="1">
    <location>
        <begin position="769"/>
        <end position="779"/>
    </location>
</feature>
<dbReference type="Gene3D" id="3.40.50.410">
    <property type="entry name" value="von Willebrand factor, type A domain"/>
    <property type="match status" value="1"/>
</dbReference>
<evidence type="ECO:0000256" key="1">
    <source>
        <dbReference type="SAM" id="MobiDB-lite"/>
    </source>
</evidence>
<feature type="region of interest" description="Disordered" evidence="1">
    <location>
        <begin position="1"/>
        <end position="89"/>
    </location>
</feature>
<comment type="caution">
    <text evidence="3">The sequence shown here is derived from an EMBL/GenBank/DDBJ whole genome shotgun (WGS) entry which is preliminary data.</text>
</comment>
<accession>A0AA89C7F1</accession>
<protein>
    <recommendedName>
        <fullName evidence="2">VWFA domain-containing protein</fullName>
    </recommendedName>
</protein>
<feature type="compositionally biased region" description="Polar residues" evidence="1">
    <location>
        <begin position="626"/>
        <end position="643"/>
    </location>
</feature>
<dbReference type="Proteomes" id="UP001186944">
    <property type="component" value="Unassembled WGS sequence"/>
</dbReference>
<dbReference type="InterPro" id="IPR002035">
    <property type="entry name" value="VWF_A"/>
</dbReference>
<feature type="compositionally biased region" description="Basic residues" evidence="1">
    <location>
        <begin position="667"/>
        <end position="688"/>
    </location>
</feature>
<feature type="compositionally biased region" description="Basic and acidic residues" evidence="1">
    <location>
        <begin position="552"/>
        <end position="562"/>
    </location>
</feature>
<dbReference type="CDD" id="cd00198">
    <property type="entry name" value="vWFA"/>
    <property type="match status" value="1"/>
</dbReference>
<feature type="region of interest" description="Disordered" evidence="1">
    <location>
        <begin position="258"/>
        <end position="280"/>
    </location>
</feature>
<evidence type="ECO:0000313" key="3">
    <source>
        <dbReference type="EMBL" id="KAK3103934.1"/>
    </source>
</evidence>
<proteinExistence type="predicted"/>
<dbReference type="PANTHER" id="PTHR47824:SF3">
    <property type="entry name" value="UBIQUITIN-LIKE DOMAIN-CONTAINING PROTEIN"/>
    <property type="match status" value="1"/>
</dbReference>
<feature type="compositionally biased region" description="Basic and acidic residues" evidence="1">
    <location>
        <begin position="716"/>
        <end position="731"/>
    </location>
</feature>
<gene>
    <name evidence="3" type="ORF">FSP39_023015</name>
</gene>
<dbReference type="EMBL" id="VSWD01000005">
    <property type="protein sequence ID" value="KAK3103934.1"/>
    <property type="molecule type" value="Genomic_DNA"/>
</dbReference>
<feature type="region of interest" description="Disordered" evidence="1">
    <location>
        <begin position="531"/>
        <end position="786"/>
    </location>
</feature>
<evidence type="ECO:0000313" key="4">
    <source>
        <dbReference type="Proteomes" id="UP001186944"/>
    </source>
</evidence>
<feature type="compositionally biased region" description="Basic residues" evidence="1">
    <location>
        <begin position="64"/>
        <end position="74"/>
    </location>
</feature>
<feature type="compositionally biased region" description="Basic residues" evidence="1">
    <location>
        <begin position="645"/>
        <end position="659"/>
    </location>
</feature>
<dbReference type="PROSITE" id="PS50234">
    <property type="entry name" value="VWFA"/>
    <property type="match status" value="1"/>
</dbReference>
<feature type="compositionally biased region" description="Basic and acidic residues" evidence="1">
    <location>
        <begin position="30"/>
        <end position="42"/>
    </location>
</feature>
<feature type="compositionally biased region" description="Polar residues" evidence="1">
    <location>
        <begin position="258"/>
        <end position="271"/>
    </location>
</feature>
<keyword evidence="4" id="KW-1185">Reference proteome</keyword>
<evidence type="ECO:0000259" key="2">
    <source>
        <dbReference type="PROSITE" id="PS50234"/>
    </source>
</evidence>
<dbReference type="SUPFAM" id="SSF53300">
    <property type="entry name" value="vWA-like"/>
    <property type="match status" value="1"/>
</dbReference>
<feature type="compositionally biased region" description="Basic and acidic residues" evidence="1">
    <location>
        <begin position="531"/>
        <end position="541"/>
    </location>
</feature>
<feature type="compositionally biased region" description="Basic and acidic residues" evidence="1">
    <location>
        <begin position="753"/>
        <end position="768"/>
    </location>
</feature>
<feature type="compositionally biased region" description="Basic and acidic residues" evidence="1">
    <location>
        <begin position="571"/>
        <end position="595"/>
    </location>
</feature>
<dbReference type="PANTHER" id="PTHR47824">
    <property type="entry name" value="UBIQUITIN-LIKE DOMAIN-CONTAINING PROTEIN"/>
    <property type="match status" value="1"/>
</dbReference>
<dbReference type="AlphaFoldDB" id="A0AA89C7F1"/>
<sequence>MPGLKRKASQPAPTESPPKLKKQSTSAAVDKGKPTVARKKEIPSTPPRLKKAKSEKSVKEKTPKKSPGKPHKLPRFPTLKPTGPISSDGPDFTFTVPSFYKKSISKPNLKKAPTLILQETSTVKKEKSVKKSLSKAPTLELAPKATEILQPEIEVEPGATRATDIEKKVQMLPSGSIFGKITNADFDEMTLPSDASLSIYEFSEESSSTSFGATPGKMTGSSPQMRASAYFVADFFSTSDGTKDFGFSDDEFMLNEETSNQTDTNKASNGVLTPMKSPRKLTGGPREIVFSFDTTGSMYNYVEEVAEKIKELVPKLQSEVPGIRLAFIAHGDYYDLKQDRYLIKWLDFGASVEETVKFFENLNITHGGDADECYELALRKVRDSLDWTSGSQRCLVMIGDSDPHEPGYKFDEFVNDIDWRVEAALLRDMGVRIYGMQVGYRSDFYRQISQITGGAHLRIDNASFTPDMLMAICLREGSLKLLKSYENEVRKAKKEAGEVGLLDLELERLFSSLKSVDDNKSSKLKMKMKLMSEKEDQKNEEPPTLTPLPVKRPSEGKSETKSGEPSPKKPGKQEKVADKKTSSEKKTKAKAEQKKVQKTKGRSKKDETIKSVAKKKVPKVSAVKKTTSLKSKVNKVSTKQSQAKKILKKTISKNVKLPKKSKEPAKKLKTKTPVKKTSLKKATPKKTTKTPDVKKKIVSKKTGVKQTPKTLASKKKTAEKVAKKKMAEKVPKQKGRQPTKDVKTKNAQKKTVKGVEKKKPVVTKDKRTTMKGKVTKVSKKTSEVKVSSKKAEAIKKVFKTASQQKETVVKKKKEPAKQSGKKELADFKLHKSPSKPVNKQPRENASVIKFAMSPLNTMFWDDWTSFIMQEKPIIKSNEWKKCPSWCPGYYNTTVYTDSDLVTGVFEIAVTPPGSKKHYSVYFNIKNLWDSF</sequence>
<dbReference type="InterPro" id="IPR036465">
    <property type="entry name" value="vWFA_dom_sf"/>
</dbReference>
<organism evidence="3 4">
    <name type="scientific">Pinctada imbricata</name>
    <name type="common">Atlantic pearl-oyster</name>
    <name type="synonym">Pinctada martensii</name>
    <dbReference type="NCBI Taxonomy" id="66713"/>
    <lineage>
        <taxon>Eukaryota</taxon>
        <taxon>Metazoa</taxon>
        <taxon>Spiralia</taxon>
        <taxon>Lophotrochozoa</taxon>
        <taxon>Mollusca</taxon>
        <taxon>Bivalvia</taxon>
        <taxon>Autobranchia</taxon>
        <taxon>Pteriomorphia</taxon>
        <taxon>Pterioida</taxon>
        <taxon>Pterioidea</taxon>
        <taxon>Pteriidae</taxon>
        <taxon>Pinctada</taxon>
    </lineage>
</organism>